<dbReference type="InterPro" id="IPR018632">
    <property type="entry name" value="AAA-associated_dom_C"/>
</dbReference>
<dbReference type="RefSeq" id="WP_153811216.1">
    <property type="nucleotide sequence ID" value="NZ_BDCO01000002.1"/>
</dbReference>
<proteinExistence type="predicted"/>
<evidence type="ECO:0000256" key="2">
    <source>
        <dbReference type="ARBA" id="ARBA00022741"/>
    </source>
</evidence>
<dbReference type="Proteomes" id="UP000076023">
    <property type="component" value="Unassembled WGS sequence"/>
</dbReference>
<protein>
    <submittedName>
        <fullName evidence="5">NitT/TauT family transport system ATP-binding protein</fullName>
    </submittedName>
</protein>
<dbReference type="PANTHER" id="PTHR42788:SF13">
    <property type="entry name" value="ALIPHATIC SULFONATES IMPORT ATP-BINDING PROTEIN SSUB"/>
    <property type="match status" value="1"/>
</dbReference>
<dbReference type="EMBL" id="BDCO01000002">
    <property type="protein sequence ID" value="GAT31980.1"/>
    <property type="molecule type" value="Genomic_DNA"/>
</dbReference>
<dbReference type="InterPro" id="IPR050166">
    <property type="entry name" value="ABC_transporter_ATP-bind"/>
</dbReference>
<dbReference type="STRING" id="690879.TSACC_2377"/>
<dbReference type="Gene3D" id="3.40.50.300">
    <property type="entry name" value="P-loop containing nucleotide triphosphate hydrolases"/>
    <property type="match status" value="1"/>
</dbReference>
<gene>
    <name evidence="5" type="ORF">TSACC_2377</name>
</gene>
<evidence type="ECO:0000313" key="5">
    <source>
        <dbReference type="EMBL" id="GAT31980.1"/>
    </source>
</evidence>
<dbReference type="PROSITE" id="PS00211">
    <property type="entry name" value="ABC_TRANSPORTER_1"/>
    <property type="match status" value="1"/>
</dbReference>
<sequence>MEPLISLEGVWLEYPGEKRAPAATILKKINLEVAENDIIALLGPSGCGKSTLIRLIAGLIEPTKGVVKFHGKEVRGVCPGVAMVFQNFALFPWLTVSGNVRLPLKEAGLEEAEIAQRVERSLGMVGLSGYDNVYPRELSGGMKQRVGIARALAVNPEVLCMDEPFSALDVLTAESLRDELARLCADPKNPLRTMISVTHNIEEAVYLAKRIIVLAAHPGRVALDMPNPLPYPRDPESPEFRAAMEKIHAILTHTEMPDTGHTPEGERGEDGHIRLTPVVAGVTIGELLGLIAMCEPTPANVFDLAEDLREEYDSMIKVIRAAEVLGFVATPDDDVVLTDLGEEFQRVDMQGRKEIFTRQVKTLPFYAKIHELIAPRENMEIEMDELVDTLHAWYPHDKIEPLVRSIVSWGRYANLIEYDSAGKILRLKE</sequence>
<accession>A0A146G2V1</accession>
<dbReference type="GO" id="GO:0005524">
    <property type="term" value="F:ATP binding"/>
    <property type="evidence" value="ECO:0007669"/>
    <property type="project" value="UniProtKB-KW"/>
</dbReference>
<dbReference type="InterPro" id="IPR003439">
    <property type="entry name" value="ABC_transporter-like_ATP-bd"/>
</dbReference>
<dbReference type="PANTHER" id="PTHR42788">
    <property type="entry name" value="TAURINE IMPORT ATP-BINDING PROTEIN-RELATED"/>
    <property type="match status" value="1"/>
</dbReference>
<name>A0A146G2V1_TERSA</name>
<evidence type="ECO:0000259" key="4">
    <source>
        <dbReference type="PROSITE" id="PS50893"/>
    </source>
</evidence>
<comment type="caution">
    <text evidence="5">The sequence shown here is derived from an EMBL/GenBank/DDBJ whole genome shotgun (WGS) entry which is preliminary data.</text>
</comment>
<keyword evidence="6" id="KW-1185">Reference proteome</keyword>
<dbReference type="SMART" id="SM00382">
    <property type="entry name" value="AAA"/>
    <property type="match status" value="1"/>
</dbReference>
<dbReference type="GO" id="GO:0016887">
    <property type="term" value="F:ATP hydrolysis activity"/>
    <property type="evidence" value="ECO:0007669"/>
    <property type="project" value="InterPro"/>
</dbReference>
<feature type="domain" description="ABC transporter" evidence="4">
    <location>
        <begin position="5"/>
        <end position="241"/>
    </location>
</feature>
<dbReference type="InterPro" id="IPR027417">
    <property type="entry name" value="P-loop_NTPase"/>
</dbReference>
<dbReference type="Pfam" id="PF09821">
    <property type="entry name" value="AAA_assoc_C"/>
    <property type="match status" value="1"/>
</dbReference>
<dbReference type="OrthoDB" id="9802264at2"/>
<evidence type="ECO:0000256" key="1">
    <source>
        <dbReference type="ARBA" id="ARBA00022448"/>
    </source>
</evidence>
<dbReference type="AlphaFoldDB" id="A0A146G2V1"/>
<dbReference type="Pfam" id="PF00005">
    <property type="entry name" value="ABC_tran"/>
    <property type="match status" value="1"/>
</dbReference>
<dbReference type="InParanoid" id="A0A146G2V1"/>
<keyword evidence="2" id="KW-0547">Nucleotide-binding</keyword>
<keyword evidence="3 5" id="KW-0067">ATP-binding</keyword>
<evidence type="ECO:0000256" key="3">
    <source>
        <dbReference type="ARBA" id="ARBA00022840"/>
    </source>
</evidence>
<dbReference type="InterPro" id="IPR003593">
    <property type="entry name" value="AAA+_ATPase"/>
</dbReference>
<reference evidence="6" key="1">
    <citation type="journal article" date="2017" name="Genome Announc.">
        <title>Draft Genome Sequence of Terrimicrobium sacchariphilum NM-5T, a Facultative Anaerobic Soil Bacterium of the Class Spartobacteria.</title>
        <authorList>
            <person name="Qiu Y.L."/>
            <person name="Tourlousse D.M."/>
            <person name="Matsuura N."/>
            <person name="Ohashi A."/>
            <person name="Sekiguchi Y."/>
        </authorList>
    </citation>
    <scope>NUCLEOTIDE SEQUENCE [LARGE SCALE GENOMIC DNA]</scope>
    <source>
        <strain evidence="6">NM-5</strain>
    </source>
</reference>
<dbReference type="SUPFAM" id="SSF52540">
    <property type="entry name" value="P-loop containing nucleoside triphosphate hydrolases"/>
    <property type="match status" value="1"/>
</dbReference>
<dbReference type="PROSITE" id="PS50893">
    <property type="entry name" value="ABC_TRANSPORTER_2"/>
    <property type="match status" value="1"/>
</dbReference>
<organism evidence="5 6">
    <name type="scientific">Terrimicrobium sacchariphilum</name>
    <dbReference type="NCBI Taxonomy" id="690879"/>
    <lineage>
        <taxon>Bacteria</taxon>
        <taxon>Pseudomonadati</taxon>
        <taxon>Verrucomicrobiota</taxon>
        <taxon>Terrimicrobiia</taxon>
        <taxon>Terrimicrobiales</taxon>
        <taxon>Terrimicrobiaceae</taxon>
        <taxon>Terrimicrobium</taxon>
    </lineage>
</organism>
<dbReference type="InterPro" id="IPR017871">
    <property type="entry name" value="ABC_transporter-like_CS"/>
</dbReference>
<keyword evidence="1" id="KW-0813">Transport</keyword>
<evidence type="ECO:0000313" key="6">
    <source>
        <dbReference type="Proteomes" id="UP000076023"/>
    </source>
</evidence>
<dbReference type="CDD" id="cd03293">
    <property type="entry name" value="ABC_NrtD_SsuB_transporters"/>
    <property type="match status" value="1"/>
</dbReference>